<name>A0ABN1J920_9FLAO</name>
<evidence type="ECO:0000256" key="1">
    <source>
        <dbReference type="SAM" id="Phobius"/>
    </source>
</evidence>
<feature type="transmembrane region" description="Helical" evidence="1">
    <location>
        <begin position="144"/>
        <end position="162"/>
    </location>
</feature>
<accession>A0ABN1J920</accession>
<keyword evidence="1" id="KW-1133">Transmembrane helix</keyword>
<keyword evidence="3" id="KW-1185">Reference proteome</keyword>
<feature type="transmembrane region" description="Helical" evidence="1">
    <location>
        <begin position="168"/>
        <end position="186"/>
    </location>
</feature>
<feature type="transmembrane region" description="Helical" evidence="1">
    <location>
        <begin position="75"/>
        <end position="96"/>
    </location>
</feature>
<protein>
    <submittedName>
        <fullName evidence="2">Uncharacterized protein</fullName>
    </submittedName>
</protein>
<keyword evidence="1" id="KW-0812">Transmembrane</keyword>
<evidence type="ECO:0000313" key="3">
    <source>
        <dbReference type="Proteomes" id="UP001501758"/>
    </source>
</evidence>
<evidence type="ECO:0000313" key="2">
    <source>
        <dbReference type="EMBL" id="GAA0732599.1"/>
    </source>
</evidence>
<dbReference type="Proteomes" id="UP001501758">
    <property type="component" value="Unassembled WGS sequence"/>
</dbReference>
<proteinExistence type="predicted"/>
<reference evidence="2 3" key="1">
    <citation type="journal article" date="2019" name="Int. J. Syst. Evol. Microbiol.">
        <title>The Global Catalogue of Microorganisms (GCM) 10K type strain sequencing project: providing services to taxonomists for standard genome sequencing and annotation.</title>
        <authorList>
            <consortium name="The Broad Institute Genomics Platform"/>
            <consortium name="The Broad Institute Genome Sequencing Center for Infectious Disease"/>
            <person name="Wu L."/>
            <person name="Ma J."/>
        </authorList>
    </citation>
    <scope>NUCLEOTIDE SEQUENCE [LARGE SCALE GENOMIC DNA]</scope>
    <source>
        <strain evidence="2 3">JCM 15974</strain>
    </source>
</reference>
<comment type="caution">
    <text evidence="2">The sequence shown here is derived from an EMBL/GenBank/DDBJ whole genome shotgun (WGS) entry which is preliminary data.</text>
</comment>
<gene>
    <name evidence="2" type="ORF">GCM10009430_45890</name>
</gene>
<dbReference type="EMBL" id="BAAAGE010000007">
    <property type="protein sequence ID" value="GAA0732599.1"/>
    <property type="molecule type" value="Genomic_DNA"/>
</dbReference>
<keyword evidence="1" id="KW-0472">Membrane</keyword>
<sequence length="202" mass="22604">MQLSNYIKQIMKPKTLCLVGLLFFVTSYVFFSQGSLSEQKHIDLAHWFNLIGAILLINFNNVFPKNRLNSIASVLTSIGVIAHIGLCTIDFIMWSFGNDHVGRNELREQINNTPLILYPFVIIGPSLLFVGLATHALNFIKINTIASLMVIIGGPFVGLSYFIWNNGILMLVSCIIFSSGLGILLYRDEIQNVKNKALQQNI</sequence>
<feature type="transmembrane region" description="Helical" evidence="1">
    <location>
        <begin position="116"/>
        <end position="137"/>
    </location>
</feature>
<feature type="transmembrane region" description="Helical" evidence="1">
    <location>
        <begin position="44"/>
        <end position="63"/>
    </location>
</feature>
<organism evidence="2 3">
    <name type="scientific">Aquimarina litoralis</name>
    <dbReference type="NCBI Taxonomy" id="584605"/>
    <lineage>
        <taxon>Bacteria</taxon>
        <taxon>Pseudomonadati</taxon>
        <taxon>Bacteroidota</taxon>
        <taxon>Flavobacteriia</taxon>
        <taxon>Flavobacteriales</taxon>
        <taxon>Flavobacteriaceae</taxon>
        <taxon>Aquimarina</taxon>
    </lineage>
</organism>